<dbReference type="HAMAP" id="MF_01306_B">
    <property type="entry name" value="Ribosomal_uS4_B"/>
    <property type="match status" value="1"/>
</dbReference>
<gene>
    <name evidence="7" type="primary">rpsD</name>
    <name evidence="11" type="ORF">COS59_00570</name>
</gene>
<dbReference type="InterPro" id="IPR018079">
    <property type="entry name" value="Ribosomal_uS4_CS"/>
</dbReference>
<dbReference type="SMART" id="SM00363">
    <property type="entry name" value="S4"/>
    <property type="match status" value="1"/>
</dbReference>
<dbReference type="SUPFAM" id="SSF55174">
    <property type="entry name" value="Alpha-L RNA-binding motif"/>
    <property type="match status" value="1"/>
</dbReference>
<sequence length="203" mass="23281">MQRVKEKKERALGAKLFLKAERCISPKCALTRRPYRPGMHGKSRKILSEYGRQLLEKQKIKISYGLNERQIRTIFQKALKKSAAIKDFIIRGLETRLDNVVFKLGLAPSRRVARQIVSHGHILVNGRKVLVPSFKVGIGNLISIRPQSKNLSNFKDLPNTLKNYQPPAWLTLDKEKIEGKVLVFPQEVDGIFDISLVIDYYSR</sequence>
<dbReference type="GO" id="GO:0042274">
    <property type="term" value="P:ribosomal small subunit biogenesis"/>
    <property type="evidence" value="ECO:0007669"/>
    <property type="project" value="TreeGrafter"/>
</dbReference>
<dbReference type="GO" id="GO:0006412">
    <property type="term" value="P:translation"/>
    <property type="evidence" value="ECO:0007669"/>
    <property type="project" value="UniProtKB-UniRule"/>
</dbReference>
<evidence type="ECO:0000256" key="5">
    <source>
        <dbReference type="ARBA" id="ARBA00023274"/>
    </source>
</evidence>
<name>A0A2M7B852_9BACT</name>
<comment type="subunit">
    <text evidence="7">Part of the 30S ribosomal subunit. Contacts protein S5. The interaction surface between S4 and S5 is involved in control of translational fidelity.</text>
</comment>
<evidence type="ECO:0000256" key="7">
    <source>
        <dbReference type="HAMAP-Rule" id="MF_01306"/>
    </source>
</evidence>
<dbReference type="NCBIfam" id="TIGR01017">
    <property type="entry name" value="rpsD_bact"/>
    <property type="match status" value="1"/>
</dbReference>
<dbReference type="GO" id="GO:0015935">
    <property type="term" value="C:small ribosomal subunit"/>
    <property type="evidence" value="ECO:0007669"/>
    <property type="project" value="InterPro"/>
</dbReference>
<comment type="caution">
    <text evidence="11">The sequence shown here is derived from an EMBL/GenBank/DDBJ whole genome shotgun (WGS) entry which is preliminary data.</text>
</comment>
<keyword evidence="4 7" id="KW-0689">Ribosomal protein</keyword>
<dbReference type="GO" id="GO:0019843">
    <property type="term" value="F:rRNA binding"/>
    <property type="evidence" value="ECO:0007669"/>
    <property type="project" value="UniProtKB-UniRule"/>
</dbReference>
<dbReference type="InterPro" id="IPR002942">
    <property type="entry name" value="S4_RNA-bd"/>
</dbReference>
<dbReference type="SMART" id="SM01390">
    <property type="entry name" value="Ribosomal_S4"/>
    <property type="match status" value="1"/>
</dbReference>
<feature type="domain" description="Small ribosomal subunit protein uS4 N-terminal" evidence="10">
    <location>
        <begin position="3"/>
        <end position="94"/>
    </location>
</feature>
<evidence type="ECO:0000256" key="2">
    <source>
        <dbReference type="ARBA" id="ARBA00022730"/>
    </source>
</evidence>
<keyword evidence="3 7" id="KW-0694">RNA-binding</keyword>
<comment type="similarity">
    <text evidence="1 7 8">Belongs to the universal ribosomal protein uS4 family.</text>
</comment>
<accession>A0A2M7B852</accession>
<evidence type="ECO:0000259" key="10">
    <source>
        <dbReference type="SMART" id="SM01390"/>
    </source>
</evidence>
<evidence type="ECO:0000313" key="12">
    <source>
        <dbReference type="Proteomes" id="UP000230131"/>
    </source>
</evidence>
<dbReference type="InterPro" id="IPR001912">
    <property type="entry name" value="Ribosomal_uS4_N"/>
</dbReference>
<dbReference type="AlphaFoldDB" id="A0A2M7B852"/>
<evidence type="ECO:0000256" key="8">
    <source>
        <dbReference type="RuleBase" id="RU003699"/>
    </source>
</evidence>
<dbReference type="NCBIfam" id="NF003717">
    <property type="entry name" value="PRK05327.1"/>
    <property type="match status" value="1"/>
</dbReference>
<dbReference type="PANTHER" id="PTHR11831">
    <property type="entry name" value="30S 40S RIBOSOMAL PROTEIN"/>
    <property type="match status" value="1"/>
</dbReference>
<dbReference type="InterPro" id="IPR036986">
    <property type="entry name" value="S4_RNA-bd_sf"/>
</dbReference>
<reference evidence="12" key="1">
    <citation type="submission" date="2017-09" db="EMBL/GenBank/DDBJ databases">
        <title>Depth-based differentiation of microbial function through sediment-hosted aquifers and enrichment of novel symbionts in the deep terrestrial subsurface.</title>
        <authorList>
            <person name="Probst A.J."/>
            <person name="Ladd B."/>
            <person name="Jarett J.K."/>
            <person name="Geller-Mcgrath D.E."/>
            <person name="Sieber C.M.K."/>
            <person name="Emerson J.B."/>
            <person name="Anantharaman K."/>
            <person name="Thomas B.C."/>
            <person name="Malmstrom R."/>
            <person name="Stieglmeier M."/>
            <person name="Klingl A."/>
            <person name="Woyke T."/>
            <person name="Ryan C.M."/>
            <person name="Banfield J.F."/>
        </authorList>
    </citation>
    <scope>NUCLEOTIDE SEQUENCE [LARGE SCALE GENOMIC DNA]</scope>
</reference>
<comment type="function">
    <text evidence="7">With S5 and S12 plays an important role in translational accuracy.</text>
</comment>
<evidence type="ECO:0000256" key="6">
    <source>
        <dbReference type="ARBA" id="ARBA00035254"/>
    </source>
</evidence>
<evidence type="ECO:0000256" key="1">
    <source>
        <dbReference type="ARBA" id="ARBA00007465"/>
    </source>
</evidence>
<dbReference type="GO" id="GO:0003735">
    <property type="term" value="F:structural constituent of ribosome"/>
    <property type="evidence" value="ECO:0007669"/>
    <property type="project" value="InterPro"/>
</dbReference>
<protein>
    <recommendedName>
        <fullName evidence="6 7">Small ribosomal subunit protein uS4</fullName>
    </recommendedName>
</protein>
<dbReference type="Gene3D" id="3.10.290.10">
    <property type="entry name" value="RNA-binding S4 domain"/>
    <property type="match status" value="1"/>
</dbReference>
<dbReference type="InterPro" id="IPR005709">
    <property type="entry name" value="Ribosomal_uS4_bac-type"/>
</dbReference>
<dbReference type="InterPro" id="IPR022801">
    <property type="entry name" value="Ribosomal_uS4"/>
</dbReference>
<evidence type="ECO:0000259" key="9">
    <source>
        <dbReference type="SMART" id="SM00363"/>
    </source>
</evidence>
<keyword evidence="2 7" id="KW-0699">rRNA-binding</keyword>
<organism evidence="11 12">
    <name type="scientific">Candidatus Wolfebacteria bacterium CG03_land_8_20_14_0_80_36_15</name>
    <dbReference type="NCBI Taxonomy" id="1975067"/>
    <lineage>
        <taxon>Bacteria</taxon>
        <taxon>Candidatus Wolfeibacteriota</taxon>
    </lineage>
</organism>
<dbReference type="PANTHER" id="PTHR11831:SF4">
    <property type="entry name" value="SMALL RIBOSOMAL SUBUNIT PROTEIN US4M"/>
    <property type="match status" value="1"/>
</dbReference>
<feature type="domain" description="RNA-binding S4" evidence="9">
    <location>
        <begin position="95"/>
        <end position="166"/>
    </location>
</feature>
<keyword evidence="5 7" id="KW-0687">Ribonucleoprotein</keyword>
<dbReference type="Gene3D" id="1.10.1050.10">
    <property type="entry name" value="Ribosomal Protein S4 Delta 41, Chain A, domain 1"/>
    <property type="match status" value="1"/>
</dbReference>
<dbReference type="FunFam" id="3.10.290.10:FF:000001">
    <property type="entry name" value="30S ribosomal protein S4"/>
    <property type="match status" value="1"/>
</dbReference>
<comment type="function">
    <text evidence="7">One of the primary rRNA binding proteins, it binds directly to 16S rRNA where it nucleates assembly of the body of the 30S subunit.</text>
</comment>
<dbReference type="EMBL" id="PEVH01000020">
    <property type="protein sequence ID" value="PIU99284.1"/>
    <property type="molecule type" value="Genomic_DNA"/>
</dbReference>
<evidence type="ECO:0000256" key="4">
    <source>
        <dbReference type="ARBA" id="ARBA00022980"/>
    </source>
</evidence>
<dbReference type="Pfam" id="PF00163">
    <property type="entry name" value="Ribosomal_S4"/>
    <property type="match status" value="1"/>
</dbReference>
<dbReference type="CDD" id="cd00165">
    <property type="entry name" value="S4"/>
    <property type="match status" value="1"/>
</dbReference>
<dbReference type="PROSITE" id="PS00632">
    <property type="entry name" value="RIBOSOMAL_S4"/>
    <property type="match status" value="1"/>
</dbReference>
<dbReference type="Pfam" id="PF01479">
    <property type="entry name" value="S4"/>
    <property type="match status" value="1"/>
</dbReference>
<evidence type="ECO:0000313" key="11">
    <source>
        <dbReference type="EMBL" id="PIU99284.1"/>
    </source>
</evidence>
<dbReference type="PROSITE" id="PS50889">
    <property type="entry name" value="S4"/>
    <property type="match status" value="1"/>
</dbReference>
<evidence type="ECO:0000256" key="3">
    <source>
        <dbReference type="ARBA" id="ARBA00022884"/>
    </source>
</evidence>
<proteinExistence type="inferred from homology"/>
<dbReference type="Proteomes" id="UP000230131">
    <property type="component" value="Unassembled WGS sequence"/>
</dbReference>